<dbReference type="InterPro" id="IPR008930">
    <property type="entry name" value="Terpenoid_cyclase/PrenylTrfase"/>
</dbReference>
<dbReference type="AlphaFoldDB" id="A0AAU7AR33"/>
<dbReference type="KEGG" id="parq:DSM112329_00946"/>
<name>A0AAU7AR33_9ACTN</name>
<evidence type="ECO:0008006" key="2">
    <source>
        <dbReference type="Google" id="ProtNLM"/>
    </source>
</evidence>
<organism evidence="1">
    <name type="scientific">Paraconexibacter sp. AEG42_29</name>
    <dbReference type="NCBI Taxonomy" id="2997339"/>
    <lineage>
        <taxon>Bacteria</taxon>
        <taxon>Bacillati</taxon>
        <taxon>Actinomycetota</taxon>
        <taxon>Thermoleophilia</taxon>
        <taxon>Solirubrobacterales</taxon>
        <taxon>Paraconexibacteraceae</taxon>
        <taxon>Paraconexibacter</taxon>
    </lineage>
</organism>
<dbReference type="RefSeq" id="WP_354700661.1">
    <property type="nucleotide sequence ID" value="NZ_CP114014.1"/>
</dbReference>
<reference evidence="1" key="1">
    <citation type="submission" date="2022-12" db="EMBL/GenBank/DDBJ databases">
        <title>Paraconexibacter alkalitolerans sp. nov. and Baekduia alba sp. nov., isolated from soil and emended description of the genera Paraconexibacter (Chun et al., 2020) and Baekduia (An et al., 2020).</title>
        <authorList>
            <person name="Vieira S."/>
            <person name="Huber K.J."/>
            <person name="Geppert A."/>
            <person name="Wolf J."/>
            <person name="Neumann-Schaal M."/>
            <person name="Muesken M."/>
            <person name="Overmann J."/>
        </authorList>
    </citation>
    <scope>NUCLEOTIDE SEQUENCE</scope>
    <source>
        <strain evidence="1">AEG42_29</strain>
    </source>
</reference>
<evidence type="ECO:0000313" key="1">
    <source>
        <dbReference type="EMBL" id="XAY04117.1"/>
    </source>
</evidence>
<gene>
    <name evidence="1" type="ORF">DSM112329_00946</name>
</gene>
<protein>
    <recommendedName>
        <fullName evidence="2">Prenyltransferase</fullName>
    </recommendedName>
</protein>
<sequence>MQIDLPAAAAFMATHGRLLDRRRFERLSEPDGEAAPLLAALEPYRSADGGYGRGLEPDLRSATSQPGGALHAFEVFADAAPATSPRAAELCDWLARVTLPDGGLPFALPVPDPSGCAPFWTDADPAASSLQITAIVATAAWRVADHDPAVAAHPWLATATDYCVAAAGRLGPDAHALELAFALRLLDRVHDGHPDAPTVLSRLAELIPPDGRLPVAGGLADEAMRPLDLVPAPGTALRAHIAPALIDDELERLAGQQEPDGGWPLEWASYSPAAALEWRGQLTVRALQLLRENGARW</sequence>
<dbReference type="SUPFAM" id="SSF48239">
    <property type="entry name" value="Terpenoid cyclases/Protein prenyltransferases"/>
    <property type="match status" value="1"/>
</dbReference>
<proteinExistence type="predicted"/>
<dbReference type="EMBL" id="CP114014">
    <property type="protein sequence ID" value="XAY04117.1"/>
    <property type="molecule type" value="Genomic_DNA"/>
</dbReference>
<accession>A0AAU7AR33</accession>